<comment type="caution">
    <text evidence="1">The sequence shown here is derived from an EMBL/GenBank/DDBJ whole genome shotgun (WGS) entry which is preliminary data.</text>
</comment>
<dbReference type="EMBL" id="MOBU01000003">
    <property type="protein sequence ID" value="RON71198.1"/>
    <property type="molecule type" value="Genomic_DNA"/>
</dbReference>
<reference evidence="1 2" key="1">
    <citation type="submission" date="2016-10" db="EMBL/GenBank/DDBJ databases">
        <title>Comparative genome analysis of multiple Pseudomonas spp. focuses on biocontrol and plant growth promoting traits.</title>
        <authorList>
            <person name="Tao X.-Y."/>
            <person name="Taylor C.G."/>
        </authorList>
    </citation>
    <scope>NUCLEOTIDE SEQUENCE [LARGE SCALE GENOMIC DNA]</scope>
    <source>
        <strain evidence="1 2">24D3</strain>
    </source>
</reference>
<dbReference type="RefSeq" id="WP_123529891.1">
    <property type="nucleotide sequence ID" value="NZ_MOBU01000003.1"/>
</dbReference>
<gene>
    <name evidence="1" type="ORF">BK671_03255</name>
</gene>
<dbReference type="Pfam" id="PF17164">
    <property type="entry name" value="DUF5122"/>
    <property type="match status" value="2"/>
</dbReference>
<evidence type="ECO:0008006" key="3">
    <source>
        <dbReference type="Google" id="ProtNLM"/>
    </source>
</evidence>
<sequence>MNQPQAINEPGTLDPLFGVDGAVGWPIKGRKGRSPESMLELADGKLLIAEEPSTRGGPAVLTRLNADGTPDEAFGDGGSVEVHFAKGEELSIPVLASHPDGGWILTGQLLRATDEYFSYRFEVVVRLLKDGTPDPAFGDNGKVYVDTQKLAVPDEQALAAILAKRAQEPNPLQQSSGNAGSAAPSSIVLPDGKIVLIDHVTDSAHDMRGIVVRLHRNGALDTSFNGKGHTLIELNGIEHQYNGVQALVVQKDGKVLVAGTFQPLDENATYGIYVTRYLENGRLDSGFADQGIATIPLAAGNGWNWVEALAVREADGAIAVVGELTRERIGKGWITVLNPEGSANLVFNGGKTLYSDMLPEGVRWRYCAWQTNSALLVSGSGGSGFVGQDPSILIARYLVDGAFDTSFNKTGWTVYKNPEGSPTFRDCVVMKDQRIVVCGPTFSSTGYQGYVARYFGGGLRL</sequence>
<evidence type="ECO:0000313" key="2">
    <source>
        <dbReference type="Proteomes" id="UP000285757"/>
    </source>
</evidence>
<dbReference type="SUPFAM" id="SSF101898">
    <property type="entry name" value="NHL repeat"/>
    <property type="match status" value="1"/>
</dbReference>
<dbReference type="InterPro" id="IPR013431">
    <property type="entry name" value="Delta_60_rpt"/>
</dbReference>
<dbReference type="NCBIfam" id="TIGR02608">
    <property type="entry name" value="delta_60_rpt"/>
    <property type="match status" value="5"/>
</dbReference>
<evidence type="ECO:0000313" key="1">
    <source>
        <dbReference type="EMBL" id="RON71198.1"/>
    </source>
</evidence>
<name>A0A423LS98_PSEFL</name>
<organism evidence="1 2">
    <name type="scientific">Pseudomonas fluorescens</name>
    <dbReference type="NCBI Taxonomy" id="294"/>
    <lineage>
        <taxon>Bacteria</taxon>
        <taxon>Pseudomonadati</taxon>
        <taxon>Pseudomonadota</taxon>
        <taxon>Gammaproteobacteria</taxon>
        <taxon>Pseudomonadales</taxon>
        <taxon>Pseudomonadaceae</taxon>
        <taxon>Pseudomonas</taxon>
    </lineage>
</organism>
<dbReference type="Proteomes" id="UP000285757">
    <property type="component" value="Unassembled WGS sequence"/>
</dbReference>
<proteinExistence type="predicted"/>
<dbReference type="Gene3D" id="2.80.10.50">
    <property type="match status" value="2"/>
</dbReference>
<protein>
    <recommendedName>
        <fullName evidence="3">Delta-60 repeat protein</fullName>
    </recommendedName>
</protein>
<dbReference type="AlphaFoldDB" id="A0A423LS98"/>
<accession>A0A423LS98</accession>